<dbReference type="Proteomes" id="UP000262878">
    <property type="component" value="Unassembled WGS sequence"/>
</dbReference>
<organism evidence="3 4">
    <name type="scientific">Idiomarina baltica</name>
    <dbReference type="NCBI Taxonomy" id="190892"/>
    <lineage>
        <taxon>Bacteria</taxon>
        <taxon>Pseudomonadati</taxon>
        <taxon>Pseudomonadota</taxon>
        <taxon>Gammaproteobacteria</taxon>
        <taxon>Alteromonadales</taxon>
        <taxon>Idiomarinaceae</taxon>
        <taxon>Idiomarina</taxon>
    </lineage>
</organism>
<evidence type="ECO:0000259" key="2">
    <source>
        <dbReference type="Pfam" id="PF07969"/>
    </source>
</evidence>
<dbReference type="SUPFAM" id="SSF51338">
    <property type="entry name" value="Composite domain of metallo-dependent hydrolases"/>
    <property type="match status" value="1"/>
</dbReference>
<feature type="chain" id="PRO_5016939899" evidence="1">
    <location>
        <begin position="26"/>
        <end position="172"/>
    </location>
</feature>
<name>A0A348WL82_9GAMM</name>
<evidence type="ECO:0000313" key="3">
    <source>
        <dbReference type="EMBL" id="HAR55294.1"/>
    </source>
</evidence>
<feature type="domain" description="Amidohydrolase 3" evidence="2">
    <location>
        <begin position="78"/>
        <end position="172"/>
    </location>
</feature>
<dbReference type="PANTHER" id="PTHR22642:SF2">
    <property type="entry name" value="PROTEIN LONG AFTER FAR-RED 3"/>
    <property type="match status" value="1"/>
</dbReference>
<keyword evidence="1" id="KW-0732">Signal</keyword>
<reference evidence="3 4" key="1">
    <citation type="journal article" date="2018" name="Nat. Biotechnol.">
        <title>A standardized bacterial taxonomy based on genome phylogeny substantially revises the tree of life.</title>
        <authorList>
            <person name="Parks D.H."/>
            <person name="Chuvochina M."/>
            <person name="Waite D.W."/>
            <person name="Rinke C."/>
            <person name="Skarshewski A."/>
            <person name="Chaumeil P.A."/>
            <person name="Hugenholtz P."/>
        </authorList>
    </citation>
    <scope>NUCLEOTIDE SEQUENCE [LARGE SCALE GENOMIC DNA]</scope>
    <source>
        <strain evidence="3">UBA9360</strain>
    </source>
</reference>
<keyword evidence="3" id="KW-0378">Hydrolase</keyword>
<accession>A0A348WL82</accession>
<dbReference type="InterPro" id="IPR013108">
    <property type="entry name" value="Amidohydro_3"/>
</dbReference>
<dbReference type="PANTHER" id="PTHR22642">
    <property type="entry name" value="IMIDAZOLONEPROPIONASE"/>
    <property type="match status" value="1"/>
</dbReference>
<dbReference type="GO" id="GO:0016810">
    <property type="term" value="F:hydrolase activity, acting on carbon-nitrogen (but not peptide) bonds"/>
    <property type="evidence" value="ECO:0007669"/>
    <property type="project" value="InterPro"/>
</dbReference>
<gene>
    <name evidence="3" type="ORF">DCR58_00770</name>
</gene>
<dbReference type="AlphaFoldDB" id="A0A348WL82"/>
<dbReference type="InterPro" id="IPR032466">
    <property type="entry name" value="Metal_Hydrolase"/>
</dbReference>
<sequence>MKPFRRLILTSSLVLSALFTTSINAQTVYTNVNGYTLTSPAGQDAQLAQFSAFAVRNGKFIAMGDAELAQQFPDFTRVDLQGKTVFPGLIDAHGHVLGLGLSLLQVDLRTSESASDAVNAVNDYAQQHRDLQWIKGRGWNQENWPSKRFPTAKQLDEFVADRPVYLTRVDGH</sequence>
<dbReference type="EMBL" id="DMUP01000018">
    <property type="protein sequence ID" value="HAR55294.1"/>
    <property type="molecule type" value="Genomic_DNA"/>
</dbReference>
<comment type="caution">
    <text evidence="3">The sequence shown here is derived from an EMBL/GenBank/DDBJ whole genome shotgun (WGS) entry which is preliminary data.</text>
</comment>
<feature type="signal peptide" evidence="1">
    <location>
        <begin position="1"/>
        <end position="25"/>
    </location>
</feature>
<dbReference type="Gene3D" id="3.20.20.140">
    <property type="entry name" value="Metal-dependent hydrolases"/>
    <property type="match status" value="1"/>
</dbReference>
<dbReference type="InterPro" id="IPR011059">
    <property type="entry name" value="Metal-dep_hydrolase_composite"/>
</dbReference>
<dbReference type="Gene3D" id="2.30.40.10">
    <property type="entry name" value="Urease, subunit C, domain 1"/>
    <property type="match status" value="1"/>
</dbReference>
<evidence type="ECO:0000256" key="1">
    <source>
        <dbReference type="SAM" id="SignalP"/>
    </source>
</evidence>
<feature type="non-terminal residue" evidence="3">
    <location>
        <position position="172"/>
    </location>
</feature>
<dbReference type="Pfam" id="PF07969">
    <property type="entry name" value="Amidohydro_3"/>
    <property type="match status" value="1"/>
</dbReference>
<evidence type="ECO:0000313" key="4">
    <source>
        <dbReference type="Proteomes" id="UP000262878"/>
    </source>
</evidence>
<protein>
    <submittedName>
        <fullName evidence="3">Amidohydrolase</fullName>
    </submittedName>
</protein>
<dbReference type="STRING" id="314276.OS145_03698"/>
<proteinExistence type="predicted"/>
<dbReference type="Gene3D" id="3.10.310.70">
    <property type="match status" value="1"/>
</dbReference>
<dbReference type="SUPFAM" id="SSF51556">
    <property type="entry name" value="Metallo-dependent hydrolases"/>
    <property type="match status" value="1"/>
</dbReference>